<keyword evidence="1" id="KW-0862">Zinc</keyword>
<organism evidence="4 5">
    <name type="scientific">Fusarium equiseti</name>
    <name type="common">Fusarium scirpi</name>
    <dbReference type="NCBI Taxonomy" id="61235"/>
    <lineage>
        <taxon>Eukaryota</taxon>
        <taxon>Fungi</taxon>
        <taxon>Dikarya</taxon>
        <taxon>Ascomycota</taxon>
        <taxon>Pezizomycotina</taxon>
        <taxon>Sordariomycetes</taxon>
        <taxon>Hypocreomycetidae</taxon>
        <taxon>Hypocreales</taxon>
        <taxon>Nectriaceae</taxon>
        <taxon>Fusarium</taxon>
        <taxon>Fusarium incarnatum-equiseti species complex</taxon>
    </lineage>
</organism>
<dbReference type="PANTHER" id="PTHR35391:SF7">
    <property type="entry name" value="C2H2-TYPE DOMAIN-CONTAINING PROTEIN"/>
    <property type="match status" value="1"/>
</dbReference>
<gene>
    <name evidence="4" type="ORF">FEQUK3_LOCUS298</name>
</gene>
<feature type="region of interest" description="Disordered" evidence="2">
    <location>
        <begin position="683"/>
        <end position="738"/>
    </location>
</feature>
<protein>
    <recommendedName>
        <fullName evidence="3">C2H2-type domain-containing protein</fullName>
    </recommendedName>
</protein>
<dbReference type="EMBL" id="CAJSTJ010000022">
    <property type="protein sequence ID" value="CAG7554630.1"/>
    <property type="molecule type" value="Genomic_DNA"/>
</dbReference>
<proteinExistence type="predicted"/>
<feature type="domain" description="C2H2-type" evidence="3">
    <location>
        <begin position="346"/>
        <end position="375"/>
    </location>
</feature>
<sequence>MTEESIADSVRKCLEKFSLLENVESPLVTDSDRKSVLDIAEEVARFKIWSGNIGAHSTGRRSLQYRLRDASHLQKQVISLLDELSDLLADAYAIAIGEQIPWDHVEDDGRMGFDSKSESDDDVPATEMSQIAQNVSDVINCLLRLSVAIRNPAPHDCFATFVSIDASHYEPFDIEHVRSKFSEIEPFLADRLGRAISRRRQYFKYRESHHLKLSQGLHCQEPNDAPSTVASSLPQRAKAAGFNMDAVDEDEASDSGVTQTSFASSHSEDDKLRVPPLPREAENGPFECPFCYTMIIASSLLSWKRHVLADLRPYVCLSKDCTASEMEFMRRREWILHEVQNHWRMYRCPCSCGMVFPTKAQCRDHVSKNHAGAFPKDQVNSIIDLGARPIKVEDGIPCPLCKEPLHSIKEYRRHAGRHQEQLALFALPSIGNDREEEQLEDDAFDEHESASSGSVRIGILKVQDDDDDLAEEDDNVPPKPPQGEKDDDLFVNEAIPRKYLLKEPDAISEEALPHEGKKEQEAPSGAGWKFFDPKALGIGKGKVEIRGESEDFVIVRQAFKQEEIQWLTSTTRDETTGYTGDRSQCNHHRFRPASGDAVLVAYLDNGRNPELSRVTGRESLPFDAERDYRQIKSILEDKTLKPLTLSYIPMYQEERITKKDLLTGEWNREDAKYESALEELKVETDARKSSGSTRIAEESQARLQEIRKQSRDHEERSQLKRGESGPGEEDYENDYHEL</sequence>
<name>A0A8J2NCF9_FUSEQ</name>
<evidence type="ECO:0000256" key="2">
    <source>
        <dbReference type="SAM" id="MobiDB-lite"/>
    </source>
</evidence>
<evidence type="ECO:0000259" key="3">
    <source>
        <dbReference type="PROSITE" id="PS50157"/>
    </source>
</evidence>
<feature type="compositionally biased region" description="Basic and acidic residues" evidence="2">
    <location>
        <begin position="695"/>
        <end position="723"/>
    </location>
</feature>
<keyword evidence="1" id="KW-0863">Zinc-finger</keyword>
<feature type="region of interest" description="Disordered" evidence="2">
    <location>
        <begin position="435"/>
        <end position="487"/>
    </location>
</feature>
<feature type="region of interest" description="Disordered" evidence="2">
    <location>
        <begin position="248"/>
        <end position="278"/>
    </location>
</feature>
<dbReference type="AlphaFoldDB" id="A0A8J2NCF9"/>
<feature type="compositionally biased region" description="Polar residues" evidence="2">
    <location>
        <begin position="255"/>
        <end position="265"/>
    </location>
</feature>
<feature type="compositionally biased region" description="Acidic residues" evidence="2">
    <location>
        <begin position="435"/>
        <end position="445"/>
    </location>
</feature>
<feature type="compositionally biased region" description="Acidic residues" evidence="2">
    <location>
        <begin position="464"/>
        <end position="475"/>
    </location>
</feature>
<dbReference type="SMART" id="SM00355">
    <property type="entry name" value="ZnF_C2H2"/>
    <property type="match status" value="3"/>
</dbReference>
<comment type="caution">
    <text evidence="4">The sequence shown here is derived from an EMBL/GenBank/DDBJ whole genome shotgun (WGS) entry which is preliminary data.</text>
</comment>
<reference evidence="4" key="1">
    <citation type="submission" date="2021-05" db="EMBL/GenBank/DDBJ databases">
        <authorList>
            <person name="Khan N."/>
        </authorList>
    </citation>
    <scope>NUCLEOTIDE SEQUENCE</scope>
</reference>
<keyword evidence="1" id="KW-0479">Metal-binding</keyword>
<dbReference type="InterPro" id="IPR058925">
    <property type="entry name" value="zf-C2H2_AcuF"/>
</dbReference>
<accession>A0A8J2NCF9</accession>
<dbReference type="Pfam" id="PF26082">
    <property type="entry name" value="zf-C2H2_AcuF"/>
    <property type="match status" value="1"/>
</dbReference>
<dbReference type="PANTHER" id="PTHR35391">
    <property type="entry name" value="C2H2-TYPE DOMAIN-CONTAINING PROTEIN-RELATED"/>
    <property type="match status" value="1"/>
</dbReference>
<dbReference type="Proteomes" id="UP000693738">
    <property type="component" value="Unassembled WGS sequence"/>
</dbReference>
<dbReference type="InterPro" id="IPR013087">
    <property type="entry name" value="Znf_C2H2_type"/>
</dbReference>
<dbReference type="PROSITE" id="PS00028">
    <property type="entry name" value="ZINC_FINGER_C2H2_1"/>
    <property type="match status" value="1"/>
</dbReference>
<evidence type="ECO:0000313" key="4">
    <source>
        <dbReference type="EMBL" id="CAG7554630.1"/>
    </source>
</evidence>
<dbReference type="GO" id="GO:0008270">
    <property type="term" value="F:zinc ion binding"/>
    <property type="evidence" value="ECO:0007669"/>
    <property type="project" value="UniProtKB-KW"/>
</dbReference>
<evidence type="ECO:0000256" key="1">
    <source>
        <dbReference type="PROSITE-ProRule" id="PRU00042"/>
    </source>
</evidence>
<dbReference type="PROSITE" id="PS50157">
    <property type="entry name" value="ZINC_FINGER_C2H2_2"/>
    <property type="match status" value="1"/>
</dbReference>
<evidence type="ECO:0000313" key="5">
    <source>
        <dbReference type="Proteomes" id="UP000693738"/>
    </source>
</evidence>